<comment type="similarity">
    <text evidence="4">Belongs to the cytochrome P450 family.</text>
</comment>
<dbReference type="Gene3D" id="1.10.630.10">
    <property type="entry name" value="Cytochrome P450"/>
    <property type="match status" value="1"/>
</dbReference>
<comment type="caution">
    <text evidence="14">The sequence shown here is derived from an EMBL/GenBank/DDBJ whole genome shotgun (WGS) entry which is preliminary data.</text>
</comment>
<dbReference type="Proteomes" id="UP001219525">
    <property type="component" value="Unassembled WGS sequence"/>
</dbReference>
<name>A0AAD6Y2R4_9AGAR</name>
<dbReference type="InterPro" id="IPR002403">
    <property type="entry name" value="Cyt_P450_E_grp-IV"/>
</dbReference>
<evidence type="ECO:0000313" key="15">
    <source>
        <dbReference type="Proteomes" id="UP001219525"/>
    </source>
</evidence>
<dbReference type="PRINTS" id="PR00385">
    <property type="entry name" value="P450"/>
</dbReference>
<dbReference type="GO" id="GO:0005506">
    <property type="term" value="F:iron ion binding"/>
    <property type="evidence" value="ECO:0007669"/>
    <property type="project" value="InterPro"/>
</dbReference>
<keyword evidence="8" id="KW-1133">Transmembrane helix</keyword>
<dbReference type="GO" id="GO:0020037">
    <property type="term" value="F:heme binding"/>
    <property type="evidence" value="ECO:0007669"/>
    <property type="project" value="InterPro"/>
</dbReference>
<comment type="subcellular location">
    <subcellularLocation>
        <location evidence="2">Membrane</location>
    </subcellularLocation>
</comment>
<gene>
    <name evidence="14" type="ORF">GGX14DRAFT_473641</name>
</gene>
<keyword evidence="15" id="KW-1185">Reference proteome</keyword>
<keyword evidence="5 13" id="KW-0349">Heme</keyword>
<dbReference type="PANTHER" id="PTHR24305:SF166">
    <property type="entry name" value="CYTOCHROME P450 12A4, MITOCHONDRIAL-RELATED"/>
    <property type="match status" value="1"/>
</dbReference>
<dbReference type="InterPro" id="IPR001128">
    <property type="entry name" value="Cyt_P450"/>
</dbReference>
<dbReference type="Pfam" id="PF00067">
    <property type="entry name" value="p450"/>
    <property type="match status" value="1"/>
</dbReference>
<proteinExistence type="inferred from homology"/>
<dbReference type="AlphaFoldDB" id="A0AAD6Y2R4"/>
<comment type="pathway">
    <text evidence="3">Secondary metabolite biosynthesis; terpenoid biosynthesis.</text>
</comment>
<accession>A0AAD6Y2R4</accession>
<keyword evidence="11" id="KW-0503">Monooxygenase</keyword>
<keyword evidence="7 13" id="KW-0479">Metal-binding</keyword>
<evidence type="ECO:0000256" key="13">
    <source>
        <dbReference type="PIRSR" id="PIRSR602403-1"/>
    </source>
</evidence>
<reference evidence="14" key="1">
    <citation type="submission" date="2023-03" db="EMBL/GenBank/DDBJ databases">
        <title>Massive genome expansion in bonnet fungi (Mycena s.s.) driven by repeated elements and novel gene families across ecological guilds.</title>
        <authorList>
            <consortium name="Lawrence Berkeley National Laboratory"/>
            <person name="Harder C.B."/>
            <person name="Miyauchi S."/>
            <person name="Viragh M."/>
            <person name="Kuo A."/>
            <person name="Thoen E."/>
            <person name="Andreopoulos B."/>
            <person name="Lu D."/>
            <person name="Skrede I."/>
            <person name="Drula E."/>
            <person name="Henrissat B."/>
            <person name="Morin E."/>
            <person name="Kohler A."/>
            <person name="Barry K."/>
            <person name="LaButti K."/>
            <person name="Morin E."/>
            <person name="Salamov A."/>
            <person name="Lipzen A."/>
            <person name="Mereny Z."/>
            <person name="Hegedus B."/>
            <person name="Baldrian P."/>
            <person name="Stursova M."/>
            <person name="Weitz H."/>
            <person name="Taylor A."/>
            <person name="Grigoriev I.V."/>
            <person name="Nagy L.G."/>
            <person name="Martin F."/>
            <person name="Kauserud H."/>
        </authorList>
    </citation>
    <scope>NUCLEOTIDE SEQUENCE</scope>
    <source>
        <strain evidence="14">9144</strain>
    </source>
</reference>
<evidence type="ECO:0000256" key="3">
    <source>
        <dbReference type="ARBA" id="ARBA00004721"/>
    </source>
</evidence>
<dbReference type="PANTHER" id="PTHR24305">
    <property type="entry name" value="CYTOCHROME P450"/>
    <property type="match status" value="1"/>
</dbReference>
<dbReference type="GO" id="GO:0004497">
    <property type="term" value="F:monooxygenase activity"/>
    <property type="evidence" value="ECO:0007669"/>
    <property type="project" value="UniProtKB-KW"/>
</dbReference>
<sequence>MSTITIVFTLLPVFVVYGTRTLIRRVFSVLDNVPGPSPRSLLTGNLAQFHDPDGWDFHKELEQNYSQVVKIQGVLGDRQLYVFDPAALYSILVKDQDLYEEPPTIISLNRVLFGKGITSVGGDEHRKYRKIMMPAFSTANLRGMVPLFFDVAERARDGLIMPHLHDGPQTLDLNSVMCRVSLELIGRTGIGYSLDPMVAGKEQTNRYAESLRSLFQTAFQLAHLFPLLPLVLKIPFPKFRRFLISLTPSPTLWRLRDMVDFVYATTTQLVKEHKATMANGTLEDGAKDLMSLLVRSNMSAEAEMHLTDAELVSSASTILFAATDTVSTSLNRLFQLLAMHPDVQDKLRAEFLAAPTELDHDALAALPYLDAVVREVLRLYPPASPVMFREALKDTVLPLSTSIVGADGTPINSITVPKGTAIYIAIAAANHNKRIWGADALEFRPERWTNGKADSATTKMCGVYGNTMTFLGGGRSCIGFKFAELEMKVLACVLLRTFKFSNPDPRIKWRMLGTVPSPHVDGSQALPVCVERFNDH</sequence>
<evidence type="ECO:0000256" key="4">
    <source>
        <dbReference type="ARBA" id="ARBA00010617"/>
    </source>
</evidence>
<keyword evidence="10 13" id="KW-0408">Iron</keyword>
<keyword evidence="9" id="KW-0560">Oxidoreductase</keyword>
<dbReference type="EMBL" id="JARJCW010000084">
    <property type="protein sequence ID" value="KAJ7196384.1"/>
    <property type="molecule type" value="Genomic_DNA"/>
</dbReference>
<dbReference type="SUPFAM" id="SSF48264">
    <property type="entry name" value="Cytochrome P450"/>
    <property type="match status" value="1"/>
</dbReference>
<evidence type="ECO:0000313" key="14">
    <source>
        <dbReference type="EMBL" id="KAJ7196384.1"/>
    </source>
</evidence>
<evidence type="ECO:0000256" key="9">
    <source>
        <dbReference type="ARBA" id="ARBA00023002"/>
    </source>
</evidence>
<keyword evidence="6" id="KW-0812">Transmembrane</keyword>
<keyword evidence="12" id="KW-0472">Membrane</keyword>
<dbReference type="InterPro" id="IPR050121">
    <property type="entry name" value="Cytochrome_P450_monoxygenase"/>
</dbReference>
<dbReference type="GO" id="GO:0016705">
    <property type="term" value="F:oxidoreductase activity, acting on paired donors, with incorporation or reduction of molecular oxygen"/>
    <property type="evidence" value="ECO:0007669"/>
    <property type="project" value="InterPro"/>
</dbReference>
<evidence type="ECO:0000256" key="11">
    <source>
        <dbReference type="ARBA" id="ARBA00023033"/>
    </source>
</evidence>
<organism evidence="14 15">
    <name type="scientific">Mycena pura</name>
    <dbReference type="NCBI Taxonomy" id="153505"/>
    <lineage>
        <taxon>Eukaryota</taxon>
        <taxon>Fungi</taxon>
        <taxon>Dikarya</taxon>
        <taxon>Basidiomycota</taxon>
        <taxon>Agaricomycotina</taxon>
        <taxon>Agaricomycetes</taxon>
        <taxon>Agaricomycetidae</taxon>
        <taxon>Agaricales</taxon>
        <taxon>Marasmiineae</taxon>
        <taxon>Mycenaceae</taxon>
        <taxon>Mycena</taxon>
    </lineage>
</organism>
<protein>
    <submittedName>
        <fullName evidence="14">Cytochrome P450</fullName>
    </submittedName>
</protein>
<feature type="binding site" description="axial binding residue" evidence="13">
    <location>
        <position position="477"/>
    </location>
    <ligand>
        <name>heme</name>
        <dbReference type="ChEBI" id="CHEBI:30413"/>
    </ligand>
    <ligandPart>
        <name>Fe</name>
        <dbReference type="ChEBI" id="CHEBI:18248"/>
    </ligandPart>
</feature>
<evidence type="ECO:0000256" key="12">
    <source>
        <dbReference type="ARBA" id="ARBA00023136"/>
    </source>
</evidence>
<evidence type="ECO:0000256" key="8">
    <source>
        <dbReference type="ARBA" id="ARBA00022989"/>
    </source>
</evidence>
<evidence type="ECO:0000256" key="6">
    <source>
        <dbReference type="ARBA" id="ARBA00022692"/>
    </source>
</evidence>
<evidence type="ECO:0000256" key="1">
    <source>
        <dbReference type="ARBA" id="ARBA00001971"/>
    </source>
</evidence>
<evidence type="ECO:0000256" key="7">
    <source>
        <dbReference type="ARBA" id="ARBA00022723"/>
    </source>
</evidence>
<evidence type="ECO:0000256" key="10">
    <source>
        <dbReference type="ARBA" id="ARBA00023004"/>
    </source>
</evidence>
<dbReference type="PRINTS" id="PR00465">
    <property type="entry name" value="EP450IV"/>
</dbReference>
<evidence type="ECO:0000256" key="5">
    <source>
        <dbReference type="ARBA" id="ARBA00022617"/>
    </source>
</evidence>
<dbReference type="InterPro" id="IPR036396">
    <property type="entry name" value="Cyt_P450_sf"/>
</dbReference>
<comment type="cofactor">
    <cofactor evidence="1 13">
        <name>heme</name>
        <dbReference type="ChEBI" id="CHEBI:30413"/>
    </cofactor>
</comment>
<evidence type="ECO:0000256" key="2">
    <source>
        <dbReference type="ARBA" id="ARBA00004370"/>
    </source>
</evidence>
<dbReference type="GO" id="GO:0016020">
    <property type="term" value="C:membrane"/>
    <property type="evidence" value="ECO:0007669"/>
    <property type="project" value="UniProtKB-SubCell"/>
</dbReference>